<evidence type="ECO:0000256" key="6">
    <source>
        <dbReference type="ARBA" id="ARBA00023136"/>
    </source>
</evidence>
<evidence type="ECO:0000256" key="1">
    <source>
        <dbReference type="ARBA" id="ARBA00004141"/>
    </source>
</evidence>
<dbReference type="PRINTS" id="PR00783">
    <property type="entry name" value="MINTRINSICP"/>
</dbReference>
<evidence type="ECO:0000256" key="4">
    <source>
        <dbReference type="ARBA" id="ARBA00022737"/>
    </source>
</evidence>
<evidence type="ECO:0000256" key="8">
    <source>
        <dbReference type="RuleBase" id="RU000477"/>
    </source>
</evidence>
<evidence type="ECO:0000313" key="10">
    <source>
        <dbReference type="EMBL" id="KAG6505211.1"/>
    </source>
</evidence>
<dbReference type="GO" id="GO:0016020">
    <property type="term" value="C:membrane"/>
    <property type="evidence" value="ECO:0007669"/>
    <property type="project" value="UniProtKB-SubCell"/>
</dbReference>
<proteinExistence type="inferred from homology"/>
<sequence length="293" mass="30447">MWMWANVGAIVRDWHGQVLVAKGSDLCPGVVGEEAEAMNAVKAAVGDALITFVWMFCISALGVATFVIKAAFQIHGEAFSLLVTSSLVFVIVFVFNAIADALGGASFNPTGNAAFYAAGFGDDSLISMAIRFPAQAAGAIGGLLALYEVMPPEYKNMLVGPYLKVDLHTGAIAEGVLTFVISVAVLCIVFKGPRSALVKTLMITICTLGVIIAGNGYTGPSMNPANVSAPDFSVTSLLLPLSECTAIPRHLAGLMSTIAIIRGNNSMSTGSSLSLVLLLQVGYSESSSPLAHQ</sequence>
<comment type="similarity">
    <text evidence="7">Belongs to the MIP/aquaporin (TC 1.A.8) family. SIP (TC 1.A.8.10) subfamily.</text>
</comment>
<feature type="transmembrane region" description="Helical" evidence="9">
    <location>
        <begin position="167"/>
        <end position="190"/>
    </location>
</feature>
<keyword evidence="5 9" id="KW-1133">Transmembrane helix</keyword>
<dbReference type="AlphaFoldDB" id="A0A8J5L9B6"/>
<dbReference type="Proteomes" id="UP000734854">
    <property type="component" value="Unassembled WGS sequence"/>
</dbReference>
<gene>
    <name evidence="10" type="ORF">ZIOFF_037565</name>
</gene>
<keyword evidence="11" id="KW-1185">Reference proteome</keyword>
<evidence type="ECO:0000313" key="11">
    <source>
        <dbReference type="Proteomes" id="UP000734854"/>
    </source>
</evidence>
<dbReference type="Pfam" id="PF00230">
    <property type="entry name" value="MIP"/>
    <property type="match status" value="1"/>
</dbReference>
<dbReference type="InterPro" id="IPR000425">
    <property type="entry name" value="MIP"/>
</dbReference>
<comment type="subcellular location">
    <subcellularLocation>
        <location evidence="1">Membrane</location>
        <topology evidence="1">Multi-pass membrane protein</topology>
    </subcellularLocation>
</comment>
<evidence type="ECO:0000256" key="5">
    <source>
        <dbReference type="ARBA" id="ARBA00022989"/>
    </source>
</evidence>
<dbReference type="InterPro" id="IPR023271">
    <property type="entry name" value="Aquaporin-like"/>
</dbReference>
<feature type="transmembrane region" description="Helical" evidence="9">
    <location>
        <begin position="48"/>
        <end position="72"/>
    </location>
</feature>
<feature type="transmembrane region" description="Helical" evidence="9">
    <location>
        <begin position="197"/>
        <end position="217"/>
    </location>
</feature>
<dbReference type="InterPro" id="IPR044222">
    <property type="entry name" value="SIP1-1/2-like"/>
</dbReference>
<dbReference type="Gene3D" id="1.20.1080.10">
    <property type="entry name" value="Glycerol uptake facilitator protein"/>
    <property type="match status" value="1"/>
</dbReference>
<evidence type="ECO:0000256" key="2">
    <source>
        <dbReference type="ARBA" id="ARBA00022448"/>
    </source>
</evidence>
<protein>
    <submittedName>
        <fullName evidence="10">Uncharacterized protein</fullName>
    </submittedName>
</protein>
<evidence type="ECO:0000256" key="3">
    <source>
        <dbReference type="ARBA" id="ARBA00022692"/>
    </source>
</evidence>
<keyword evidence="3 8" id="KW-0812">Transmembrane</keyword>
<dbReference type="SUPFAM" id="SSF81338">
    <property type="entry name" value="Aquaporin-like"/>
    <property type="match status" value="1"/>
</dbReference>
<evidence type="ECO:0000256" key="9">
    <source>
        <dbReference type="SAM" id="Phobius"/>
    </source>
</evidence>
<keyword evidence="2 8" id="KW-0813">Transport</keyword>
<accession>A0A8J5L9B6</accession>
<keyword evidence="6 9" id="KW-0472">Membrane</keyword>
<dbReference type="EMBL" id="JACMSC010000010">
    <property type="protein sequence ID" value="KAG6505211.1"/>
    <property type="molecule type" value="Genomic_DNA"/>
</dbReference>
<reference evidence="10 11" key="1">
    <citation type="submission" date="2020-08" db="EMBL/GenBank/DDBJ databases">
        <title>Plant Genome Project.</title>
        <authorList>
            <person name="Zhang R.-G."/>
        </authorList>
    </citation>
    <scope>NUCLEOTIDE SEQUENCE [LARGE SCALE GENOMIC DNA]</scope>
    <source>
        <tissue evidence="10">Rhizome</tissue>
    </source>
</reference>
<dbReference type="PANTHER" id="PTHR46739">
    <property type="entry name" value="AQUAPORIN SIP1-1"/>
    <property type="match status" value="1"/>
</dbReference>
<evidence type="ECO:0000256" key="7">
    <source>
        <dbReference type="ARBA" id="ARBA00024030"/>
    </source>
</evidence>
<dbReference type="GO" id="GO:0015250">
    <property type="term" value="F:water channel activity"/>
    <property type="evidence" value="ECO:0007669"/>
    <property type="project" value="InterPro"/>
</dbReference>
<keyword evidence="4" id="KW-0677">Repeat</keyword>
<feature type="transmembrane region" description="Helical" evidence="9">
    <location>
        <begin position="79"/>
        <end position="99"/>
    </location>
</feature>
<comment type="caution">
    <text evidence="10">The sequence shown here is derived from an EMBL/GenBank/DDBJ whole genome shotgun (WGS) entry which is preliminary data.</text>
</comment>
<dbReference type="PANTHER" id="PTHR46739:SF3">
    <property type="entry name" value="AQUAPORIN SIP1-1"/>
    <property type="match status" value="1"/>
</dbReference>
<organism evidence="10 11">
    <name type="scientific">Zingiber officinale</name>
    <name type="common">Ginger</name>
    <name type="synonym">Amomum zingiber</name>
    <dbReference type="NCBI Taxonomy" id="94328"/>
    <lineage>
        <taxon>Eukaryota</taxon>
        <taxon>Viridiplantae</taxon>
        <taxon>Streptophyta</taxon>
        <taxon>Embryophyta</taxon>
        <taxon>Tracheophyta</taxon>
        <taxon>Spermatophyta</taxon>
        <taxon>Magnoliopsida</taxon>
        <taxon>Liliopsida</taxon>
        <taxon>Zingiberales</taxon>
        <taxon>Zingiberaceae</taxon>
        <taxon>Zingiber</taxon>
    </lineage>
</organism>
<name>A0A8J5L9B6_ZINOF</name>